<gene>
    <name evidence="2" type="ORF">RFI_13687</name>
</gene>
<evidence type="ECO:0000313" key="3">
    <source>
        <dbReference type="Proteomes" id="UP000023152"/>
    </source>
</evidence>
<dbReference type="Proteomes" id="UP000023152">
    <property type="component" value="Unassembled WGS sequence"/>
</dbReference>
<organism evidence="2 3">
    <name type="scientific">Reticulomyxa filosa</name>
    <dbReference type="NCBI Taxonomy" id="46433"/>
    <lineage>
        <taxon>Eukaryota</taxon>
        <taxon>Sar</taxon>
        <taxon>Rhizaria</taxon>
        <taxon>Retaria</taxon>
        <taxon>Foraminifera</taxon>
        <taxon>Monothalamids</taxon>
        <taxon>Reticulomyxidae</taxon>
        <taxon>Reticulomyxa</taxon>
    </lineage>
</organism>
<feature type="region of interest" description="Disordered" evidence="1">
    <location>
        <begin position="77"/>
        <end position="103"/>
    </location>
</feature>
<protein>
    <submittedName>
        <fullName evidence="2">Uncharacterized protein</fullName>
    </submittedName>
</protein>
<accession>X6NDS0</accession>
<name>X6NDS0_RETFI</name>
<proteinExistence type="predicted"/>
<reference evidence="2 3" key="1">
    <citation type="journal article" date="2013" name="Curr. Biol.">
        <title>The Genome of the Foraminiferan Reticulomyxa filosa.</title>
        <authorList>
            <person name="Glockner G."/>
            <person name="Hulsmann N."/>
            <person name="Schleicher M."/>
            <person name="Noegel A.A."/>
            <person name="Eichinger L."/>
            <person name="Gallinger C."/>
            <person name="Pawlowski J."/>
            <person name="Sierra R."/>
            <person name="Euteneuer U."/>
            <person name="Pillet L."/>
            <person name="Moustafa A."/>
            <person name="Platzer M."/>
            <person name="Groth M."/>
            <person name="Szafranski K."/>
            <person name="Schliwa M."/>
        </authorList>
    </citation>
    <scope>NUCLEOTIDE SEQUENCE [LARGE SCALE GENOMIC DNA]</scope>
</reference>
<dbReference type="EMBL" id="ASPP01009896">
    <property type="protein sequence ID" value="ETO23487.1"/>
    <property type="molecule type" value="Genomic_DNA"/>
</dbReference>
<dbReference type="AlphaFoldDB" id="X6NDS0"/>
<keyword evidence="3" id="KW-1185">Reference proteome</keyword>
<sequence>MLITTNNRFNSEKIFDKLFWKILETILEVIARLPKIDADATTMNSLYAVARKKRKLSETVEDEVELNCSDMQARVNTRYEDQNNINNNRYRESNDENEDNQEEEIKEEVNLKNALKIDNNITVQIYQICKENWKQLLNILTRILKKNGDSSLQKKTDIQKKKGAFLIFDLYIFIKKK</sequence>
<comment type="caution">
    <text evidence="2">The sequence shown here is derived from an EMBL/GenBank/DDBJ whole genome shotgun (WGS) entry which is preliminary data.</text>
</comment>
<evidence type="ECO:0000313" key="2">
    <source>
        <dbReference type="EMBL" id="ETO23487.1"/>
    </source>
</evidence>
<evidence type="ECO:0000256" key="1">
    <source>
        <dbReference type="SAM" id="MobiDB-lite"/>
    </source>
</evidence>